<dbReference type="KEGG" id="ppp:112279448"/>
<comment type="similarity">
    <text evidence="1">Belongs to the FLO/LFY family.</text>
</comment>
<dbReference type="EnsemblPlants" id="Pp3c3_9350V3.2">
    <property type="protein sequence ID" value="Pp3c3_9350V3.2"/>
    <property type="gene ID" value="Pp3c3_9350"/>
</dbReference>
<gene>
    <name evidence="4" type="primary">LOC112279448</name>
</gene>
<evidence type="ECO:0000313" key="5">
    <source>
        <dbReference type="Proteomes" id="UP000006727"/>
    </source>
</evidence>
<evidence type="ECO:0000256" key="1">
    <source>
        <dbReference type="RuleBase" id="RU366064"/>
    </source>
</evidence>
<reference evidence="4" key="3">
    <citation type="submission" date="2020-12" db="UniProtKB">
        <authorList>
            <consortium name="EnsemblPlants"/>
        </authorList>
    </citation>
    <scope>IDENTIFICATION</scope>
</reference>
<evidence type="ECO:0000259" key="3">
    <source>
        <dbReference type="Pfam" id="PF01698"/>
    </source>
</evidence>
<reference evidence="4 5" key="2">
    <citation type="journal article" date="2018" name="Plant J.">
        <title>The Physcomitrella patens chromosome-scale assembly reveals moss genome structure and evolution.</title>
        <authorList>
            <person name="Lang D."/>
            <person name="Ullrich K.K."/>
            <person name="Murat F."/>
            <person name="Fuchs J."/>
            <person name="Jenkins J."/>
            <person name="Haas F.B."/>
            <person name="Piednoel M."/>
            <person name="Gundlach H."/>
            <person name="Van Bel M."/>
            <person name="Meyberg R."/>
            <person name="Vives C."/>
            <person name="Morata J."/>
            <person name="Symeonidi A."/>
            <person name="Hiss M."/>
            <person name="Muchero W."/>
            <person name="Kamisugi Y."/>
            <person name="Saleh O."/>
            <person name="Blanc G."/>
            <person name="Decker E.L."/>
            <person name="van Gessel N."/>
            <person name="Grimwood J."/>
            <person name="Hayes R.D."/>
            <person name="Graham S.W."/>
            <person name="Gunter L.E."/>
            <person name="McDaniel S.F."/>
            <person name="Hoernstein S.N.W."/>
            <person name="Larsson A."/>
            <person name="Li F.W."/>
            <person name="Perroud P.F."/>
            <person name="Phillips J."/>
            <person name="Ranjan P."/>
            <person name="Rokshar D.S."/>
            <person name="Rothfels C.J."/>
            <person name="Schneider L."/>
            <person name="Shu S."/>
            <person name="Stevenson D.W."/>
            <person name="Thummler F."/>
            <person name="Tillich M."/>
            <person name="Villarreal Aguilar J.C."/>
            <person name="Widiez T."/>
            <person name="Wong G.K."/>
            <person name="Wymore A."/>
            <person name="Zhang Y."/>
            <person name="Zimmer A.D."/>
            <person name="Quatrano R.S."/>
            <person name="Mayer K.F.X."/>
            <person name="Goodstein D."/>
            <person name="Casacuberta J.M."/>
            <person name="Vandepoele K."/>
            <person name="Reski R."/>
            <person name="Cuming A.C."/>
            <person name="Tuskan G.A."/>
            <person name="Maumus F."/>
            <person name="Salse J."/>
            <person name="Schmutz J."/>
            <person name="Rensing S.A."/>
        </authorList>
    </citation>
    <scope>NUCLEOTIDE SEQUENCE [LARGE SCALE GENOMIC DNA]</scope>
    <source>
        <strain evidence="4 5">cv. Gransden 2004</strain>
    </source>
</reference>
<dbReference type="PANTHER" id="PTHR36079">
    <property type="entry name" value="PROTEIN LEAFY"/>
    <property type="match status" value="1"/>
</dbReference>
<reference evidence="4 5" key="1">
    <citation type="journal article" date="2008" name="Science">
        <title>The Physcomitrella genome reveals evolutionary insights into the conquest of land by plants.</title>
        <authorList>
            <person name="Rensing S."/>
            <person name="Lang D."/>
            <person name="Zimmer A."/>
            <person name="Terry A."/>
            <person name="Salamov A."/>
            <person name="Shapiro H."/>
            <person name="Nishiyama T."/>
            <person name="Perroud P.-F."/>
            <person name="Lindquist E."/>
            <person name="Kamisugi Y."/>
            <person name="Tanahashi T."/>
            <person name="Sakakibara K."/>
            <person name="Fujita T."/>
            <person name="Oishi K."/>
            <person name="Shin-I T."/>
            <person name="Kuroki Y."/>
            <person name="Toyoda A."/>
            <person name="Suzuki Y."/>
            <person name="Hashimoto A."/>
            <person name="Yamaguchi K."/>
            <person name="Sugano A."/>
            <person name="Kohara Y."/>
            <person name="Fujiyama A."/>
            <person name="Anterola A."/>
            <person name="Aoki S."/>
            <person name="Ashton N."/>
            <person name="Barbazuk W.B."/>
            <person name="Barker E."/>
            <person name="Bennetzen J."/>
            <person name="Bezanilla M."/>
            <person name="Blankenship R."/>
            <person name="Cho S.H."/>
            <person name="Dutcher S."/>
            <person name="Estelle M."/>
            <person name="Fawcett J.A."/>
            <person name="Gundlach H."/>
            <person name="Hanada K."/>
            <person name="Heyl A."/>
            <person name="Hicks K.A."/>
            <person name="Hugh J."/>
            <person name="Lohr M."/>
            <person name="Mayer K."/>
            <person name="Melkozernov A."/>
            <person name="Murata T."/>
            <person name="Nelson D."/>
            <person name="Pils B."/>
            <person name="Prigge M."/>
            <person name="Reiss B."/>
            <person name="Renner T."/>
            <person name="Rombauts S."/>
            <person name="Rushton P."/>
            <person name="Sanderfoot A."/>
            <person name="Schween G."/>
            <person name="Shiu S.-H."/>
            <person name="Stueber K."/>
            <person name="Theodoulou F.L."/>
            <person name="Tu H."/>
            <person name="Van de Peer Y."/>
            <person name="Verrier P.J."/>
            <person name="Waters E."/>
            <person name="Wood A."/>
            <person name="Yang L."/>
            <person name="Cove D."/>
            <person name="Cuming A."/>
            <person name="Hasebe M."/>
            <person name="Lucas S."/>
            <person name="Mishler D.B."/>
            <person name="Reski R."/>
            <person name="Grigoriev I."/>
            <person name="Quatrano R.S."/>
            <person name="Boore J.L."/>
        </authorList>
    </citation>
    <scope>NUCLEOTIDE SEQUENCE [LARGE SCALE GENOMIC DNA]</scope>
    <source>
        <strain evidence="4 5">cv. Gransden 2004</strain>
    </source>
</reference>
<dbReference type="OrthoDB" id="1874404at2759"/>
<dbReference type="GO" id="GO:0005634">
    <property type="term" value="C:nucleus"/>
    <property type="evidence" value="ECO:0007669"/>
    <property type="project" value="UniProtKB-SubCell"/>
</dbReference>
<keyword evidence="1" id="KW-0805">Transcription regulation</keyword>
<organism evidence="4 5">
    <name type="scientific">Physcomitrium patens</name>
    <name type="common">Spreading-leaved earth moss</name>
    <name type="synonym">Physcomitrella patens</name>
    <dbReference type="NCBI Taxonomy" id="3218"/>
    <lineage>
        <taxon>Eukaryota</taxon>
        <taxon>Viridiplantae</taxon>
        <taxon>Streptophyta</taxon>
        <taxon>Embryophyta</taxon>
        <taxon>Bryophyta</taxon>
        <taxon>Bryophytina</taxon>
        <taxon>Bryopsida</taxon>
        <taxon>Funariidae</taxon>
        <taxon>Funariales</taxon>
        <taxon>Funariaceae</taxon>
        <taxon>Physcomitrium</taxon>
    </lineage>
</organism>
<keyword evidence="1" id="KW-0539">Nucleus</keyword>
<accession>A0A7I4DJ59</accession>
<proteinExistence type="inferred from homology"/>
<name>A0A7I4DJ59_PHYPA</name>
<dbReference type="Gramene" id="Pp3c3_9350V3.2">
    <property type="protein sequence ID" value="Pp3c3_9350V3.2"/>
    <property type="gene ID" value="Pp3c3_9350"/>
</dbReference>
<feature type="domain" description="Floricaula/Leafy protein SAM" evidence="3">
    <location>
        <begin position="155"/>
        <end position="219"/>
    </location>
</feature>
<keyword evidence="1" id="KW-0804">Transcription</keyword>
<protein>
    <recommendedName>
        <fullName evidence="1">Floricaula/leafy-like transcription factor</fullName>
    </recommendedName>
</protein>
<dbReference type="EMBL" id="ABEU02000003">
    <property type="status" value="NOT_ANNOTATED_CDS"/>
    <property type="molecule type" value="Genomic_DNA"/>
</dbReference>
<dbReference type="AlphaFoldDB" id="A0A7I4DJ59"/>
<dbReference type="Proteomes" id="UP000006727">
    <property type="component" value="Chromosome 3"/>
</dbReference>
<dbReference type="GO" id="GO:0003677">
    <property type="term" value="F:DNA binding"/>
    <property type="evidence" value="ECO:0007669"/>
    <property type="project" value="UniProtKB-UniRule"/>
</dbReference>
<dbReference type="InterPro" id="IPR035079">
    <property type="entry name" value="LFY_SAM"/>
</dbReference>
<dbReference type="GO" id="GO:0006355">
    <property type="term" value="P:regulation of DNA-templated transcription"/>
    <property type="evidence" value="ECO:0007669"/>
    <property type="project" value="UniProtKB-UniRule"/>
</dbReference>
<dbReference type="GeneID" id="112279448"/>
<dbReference type="InterPro" id="IPR002910">
    <property type="entry name" value="FLO_LFY"/>
</dbReference>
<feature type="region of interest" description="Disordered" evidence="2">
    <location>
        <begin position="79"/>
        <end position="101"/>
    </location>
</feature>
<keyword evidence="5" id="KW-1185">Reference proteome</keyword>
<comment type="subcellular location">
    <subcellularLocation>
        <location evidence="1">Nucleus</location>
    </subcellularLocation>
</comment>
<sequence length="279" mass="30950">MVKVKGVEWNHVLVVKEPERHGMATLVRCAHCGKEFQGNAMRIRAHLLGNKRSAGVSGCPSCPEDAREELRIIDIAKSQVKRKRQDRTPRVPRATSSSDHSLDSAMQQMDFMTALQKGEKSAVEQALRSMVFQGGLPVNFVNFSPVKSAAPSLTEAADLESFFDGFGIRPETIGKIKEMGFTGKTFMSNVDELLTLLDSIKQHCHLTLGEEWGIKGAAKKWQKDHSMVFNQPELEKWPETDNETANGCKELSCLPSPVGEHAEMTQVKSTLCGDKLRLN</sequence>
<dbReference type="Pfam" id="PF01698">
    <property type="entry name" value="SAM_LFY"/>
    <property type="match status" value="1"/>
</dbReference>
<comment type="function">
    <text evidence="1">Probable transcription factor.</text>
</comment>
<evidence type="ECO:0000313" key="4">
    <source>
        <dbReference type="EnsemblPlants" id="Pp3c3_9350V3.2"/>
    </source>
</evidence>
<keyword evidence="1" id="KW-0010">Activator</keyword>
<dbReference type="PANTHER" id="PTHR36079:SF1">
    <property type="entry name" value="PROTEIN LEAFY"/>
    <property type="match status" value="1"/>
</dbReference>
<dbReference type="InParanoid" id="A0A7I4DJ59"/>
<dbReference type="RefSeq" id="XP_024369664.1">
    <property type="nucleotide sequence ID" value="XM_024513896.2"/>
</dbReference>
<keyword evidence="1" id="KW-0238">DNA-binding</keyword>
<evidence type="ECO:0000256" key="2">
    <source>
        <dbReference type="SAM" id="MobiDB-lite"/>
    </source>
</evidence>